<dbReference type="Proteomes" id="UP000254920">
    <property type="component" value="Unassembled WGS sequence"/>
</dbReference>
<dbReference type="InterPro" id="IPR029044">
    <property type="entry name" value="Nucleotide-diphossugar_trans"/>
</dbReference>
<keyword evidence="1 4" id="KW-0328">Glycosyltransferase</keyword>
<dbReference type="Pfam" id="PF00535">
    <property type="entry name" value="Glycos_transf_2"/>
    <property type="match status" value="1"/>
</dbReference>
<name>A0A381DH85_9BACT</name>
<accession>A0A381DH85</accession>
<evidence type="ECO:0000313" key="5">
    <source>
        <dbReference type="Proteomes" id="UP000254920"/>
    </source>
</evidence>
<evidence type="ECO:0000259" key="3">
    <source>
        <dbReference type="Pfam" id="PF00535"/>
    </source>
</evidence>
<sequence length="326" mass="37718">MDKFDKSLISIIVPVYNVEDYLKECLNSIINQTYKNLEILLIDDGSSDKSGEICDEFAKNDSRIKVFHKQNGGQSSARNLGLDKSKGDFISFVDSDDVLGENFIQKLYDMASKFQTKMSMISFQAFSQNRLNTDIAQTNSSEKILSSKELLKAICTAHLSFSPCIFLYKREIFDDLRFPEGRIYEDIFISFDVIHKAQNIAYSDTKYYFYRIREGSTVHSFSQKNLIAVDSVQRFTNLIKQNYKELTNEANYALCSSMFDTSIGILRSKSSEFYPKIYEFSNLIKKKLFSVFMVKTKYFKKKILIILLAIHPLLLKVVFKIYKGLR</sequence>
<feature type="domain" description="Glycosyltransferase 2-like" evidence="3">
    <location>
        <begin position="10"/>
        <end position="176"/>
    </location>
</feature>
<dbReference type="OrthoDB" id="9802649at2"/>
<evidence type="ECO:0000313" key="4">
    <source>
        <dbReference type="EMBL" id="SUX09831.1"/>
    </source>
</evidence>
<dbReference type="Gene3D" id="3.90.550.10">
    <property type="entry name" value="Spore Coat Polysaccharide Biosynthesis Protein SpsA, Chain A"/>
    <property type="match status" value="1"/>
</dbReference>
<dbReference type="CDD" id="cd00761">
    <property type="entry name" value="Glyco_tranf_GTA_type"/>
    <property type="match status" value="1"/>
</dbReference>
<dbReference type="EC" id="2.4.1.212" evidence="4"/>
<dbReference type="SUPFAM" id="SSF53448">
    <property type="entry name" value="Nucleotide-diphospho-sugar transferases"/>
    <property type="match status" value="1"/>
</dbReference>
<organism evidence="4 5">
    <name type="scientific">Campylobacter sputorum subsp. sputorum</name>
    <dbReference type="NCBI Taxonomy" id="32024"/>
    <lineage>
        <taxon>Bacteria</taxon>
        <taxon>Pseudomonadati</taxon>
        <taxon>Campylobacterota</taxon>
        <taxon>Epsilonproteobacteria</taxon>
        <taxon>Campylobacterales</taxon>
        <taxon>Campylobacteraceae</taxon>
        <taxon>Campylobacter</taxon>
    </lineage>
</organism>
<keyword evidence="5" id="KW-1185">Reference proteome</keyword>
<dbReference type="PANTHER" id="PTHR22916:SF51">
    <property type="entry name" value="GLYCOSYLTRANSFERASE EPSH-RELATED"/>
    <property type="match status" value="1"/>
</dbReference>
<evidence type="ECO:0000256" key="2">
    <source>
        <dbReference type="ARBA" id="ARBA00022679"/>
    </source>
</evidence>
<proteinExistence type="predicted"/>
<protein>
    <submittedName>
        <fullName evidence="4">Ss-1,4-galactosyltransferase</fullName>
        <ecNumber evidence="4">2.4.1.212</ecNumber>
    </submittedName>
</protein>
<dbReference type="PANTHER" id="PTHR22916">
    <property type="entry name" value="GLYCOSYLTRANSFERASE"/>
    <property type="match status" value="1"/>
</dbReference>
<dbReference type="InterPro" id="IPR001173">
    <property type="entry name" value="Glyco_trans_2-like"/>
</dbReference>
<dbReference type="STRING" id="32024.GCA_000788295_00146"/>
<dbReference type="GO" id="GO:0050501">
    <property type="term" value="F:hyaluronan synthase activity"/>
    <property type="evidence" value="ECO:0007669"/>
    <property type="project" value="UniProtKB-EC"/>
</dbReference>
<keyword evidence="2 4" id="KW-0808">Transferase</keyword>
<dbReference type="GeneID" id="93090667"/>
<dbReference type="EMBL" id="UFVD01000001">
    <property type="protein sequence ID" value="SUX09831.1"/>
    <property type="molecule type" value="Genomic_DNA"/>
</dbReference>
<reference evidence="4 5" key="1">
    <citation type="submission" date="2018-06" db="EMBL/GenBank/DDBJ databases">
        <authorList>
            <consortium name="Pathogen Informatics"/>
            <person name="Doyle S."/>
        </authorList>
    </citation>
    <scope>NUCLEOTIDE SEQUENCE [LARGE SCALE GENOMIC DNA]</scope>
    <source>
        <strain evidence="4 5">NCTC12475</strain>
    </source>
</reference>
<dbReference type="AlphaFoldDB" id="A0A381DH85"/>
<evidence type="ECO:0000256" key="1">
    <source>
        <dbReference type="ARBA" id="ARBA00022676"/>
    </source>
</evidence>
<gene>
    <name evidence="4" type="primary">hyaD</name>
    <name evidence="4" type="ORF">NCTC12475_00218</name>
</gene>
<dbReference type="RefSeq" id="WP_089182494.1">
    <property type="nucleotide sequence ID" value="NZ_CP043427.1"/>
</dbReference>